<dbReference type="CDD" id="cd02869">
    <property type="entry name" value="PseudoU_synth_RluA_like"/>
    <property type="match status" value="1"/>
</dbReference>
<keyword evidence="3" id="KW-0812">Transmembrane</keyword>
<accession>A0A812IYL1</accession>
<feature type="domain" description="Pseudouridine synthase RsuA/RluA-like" evidence="4">
    <location>
        <begin position="440"/>
        <end position="615"/>
    </location>
</feature>
<dbReference type="OrthoDB" id="424794at2759"/>
<evidence type="ECO:0000256" key="1">
    <source>
        <dbReference type="ARBA" id="ARBA00010876"/>
    </source>
</evidence>
<feature type="transmembrane region" description="Helical" evidence="3">
    <location>
        <begin position="287"/>
        <end position="316"/>
    </location>
</feature>
<protein>
    <submittedName>
        <fullName evidence="5">RluD protein</fullName>
    </submittedName>
</protein>
<dbReference type="Pfam" id="PF00849">
    <property type="entry name" value="PseudoU_synth_2"/>
    <property type="match status" value="1"/>
</dbReference>
<dbReference type="AlphaFoldDB" id="A0A812IYL1"/>
<evidence type="ECO:0000256" key="2">
    <source>
        <dbReference type="ARBA" id="ARBA00023235"/>
    </source>
</evidence>
<keyword evidence="3" id="KW-0472">Membrane</keyword>
<dbReference type="GO" id="GO:0000455">
    <property type="term" value="P:enzyme-directed rRNA pseudouridine synthesis"/>
    <property type="evidence" value="ECO:0007669"/>
    <property type="project" value="TreeGrafter"/>
</dbReference>
<evidence type="ECO:0000256" key="3">
    <source>
        <dbReference type="SAM" id="Phobius"/>
    </source>
</evidence>
<dbReference type="InterPro" id="IPR006224">
    <property type="entry name" value="PsdUridine_synth_RluA-like_CS"/>
</dbReference>
<dbReference type="InterPro" id="IPR006145">
    <property type="entry name" value="PsdUridine_synth_RsuA/RluA"/>
</dbReference>
<dbReference type="GO" id="GO:0003723">
    <property type="term" value="F:RNA binding"/>
    <property type="evidence" value="ECO:0007669"/>
    <property type="project" value="InterPro"/>
</dbReference>
<proteinExistence type="inferred from homology"/>
<feature type="transmembrane region" description="Helical" evidence="3">
    <location>
        <begin position="76"/>
        <end position="99"/>
    </location>
</feature>
<evidence type="ECO:0000259" key="4">
    <source>
        <dbReference type="Pfam" id="PF00849"/>
    </source>
</evidence>
<dbReference type="PROSITE" id="PS01129">
    <property type="entry name" value="PSI_RLU"/>
    <property type="match status" value="1"/>
</dbReference>
<comment type="similarity">
    <text evidence="1">Belongs to the pseudouridine synthase RluA family.</text>
</comment>
<dbReference type="InterPro" id="IPR050188">
    <property type="entry name" value="RluA_PseudoU_synthase"/>
</dbReference>
<dbReference type="Proteomes" id="UP000649617">
    <property type="component" value="Unassembled WGS sequence"/>
</dbReference>
<feature type="transmembrane region" description="Helical" evidence="3">
    <location>
        <begin position="7"/>
        <end position="25"/>
    </location>
</feature>
<feature type="transmembrane region" description="Helical" evidence="3">
    <location>
        <begin position="209"/>
        <end position="233"/>
    </location>
</feature>
<dbReference type="EMBL" id="CAJNIZ010000780">
    <property type="protein sequence ID" value="CAE7174728.1"/>
    <property type="molecule type" value="Genomic_DNA"/>
</dbReference>
<dbReference type="SUPFAM" id="SSF55120">
    <property type="entry name" value="Pseudouridine synthase"/>
    <property type="match status" value="1"/>
</dbReference>
<dbReference type="PANTHER" id="PTHR21600:SF44">
    <property type="entry name" value="RIBOSOMAL LARGE SUBUNIT PSEUDOURIDINE SYNTHASE D"/>
    <property type="match status" value="1"/>
</dbReference>
<reference evidence="5" key="1">
    <citation type="submission" date="2021-02" db="EMBL/GenBank/DDBJ databases">
        <authorList>
            <person name="Dougan E. K."/>
            <person name="Rhodes N."/>
            <person name="Thang M."/>
            <person name="Chan C."/>
        </authorList>
    </citation>
    <scope>NUCLEOTIDE SEQUENCE</scope>
</reference>
<feature type="transmembrane region" description="Helical" evidence="3">
    <location>
        <begin position="45"/>
        <end position="64"/>
    </location>
</feature>
<evidence type="ECO:0000313" key="6">
    <source>
        <dbReference type="Proteomes" id="UP000649617"/>
    </source>
</evidence>
<dbReference type="GO" id="GO:0009982">
    <property type="term" value="F:pseudouridine synthase activity"/>
    <property type="evidence" value="ECO:0007669"/>
    <property type="project" value="InterPro"/>
</dbReference>
<sequence length="808" mass="90731">MASIAGIAVAIMFWGLFFYFPFAVYEAWSYSALGQPSDTASETTFSLLVVVGNQLLYLLCAKASKKIGFRFASQELAAYTSLYTMALLSNMFIDIWILFYTTAAATENLGLEVSWSSFFLNREERVSFPLRAKLGARLYAYNFPSCFLLPFLCEALFTVVVPYHLYCKLVGSQPIGQRVADACLLPTPFDMSRYADVVLNMTQATVSLFFSPGYVCSTFFFLLFSHLFVYAWDHYRVLRHVRQFRFSSYRTEKVAQRLLALPGASLATCVMFHLFQVHAVQPKTKCGIVLALLLPALLHIAGHMIVLGYVVPWLGLTRHVPAMQKYSEVAKIFPGNFFNMNPVHCLRSRYLHDDQPPCIFYQIGKEHLLEPNPKLGLFYSAPEWNNEKTSTFVELTQFARKSLSGALALANPRYAAEVARRQTEALLHLSTMQPHVDDQVLAVSKPFGVLAHPSPGYWEKGTVAHAVVDKMPAEMLEERGNHNEWDSFIPRCIVHRLDAGTTGAMILAKSTTAEKHLAQQFRAADLMYHAPIGKKVYVSLLLGHPGGSDRKSDVTVAETIGRHPTNSRFWAVVPDGKPAKTVIRVHAFSAKHALSLVTAELFTGRTHQIRVHCSHLDAPIANDSLYAPSAKNRAFWQSVDRALPRGRQLLHAWALDLEHPTKKGSKLILRAPLPPDMAAIVKDVWPSLSLDPACWPGIPQRLRSKAMDVDGASSSVGPAVLEMPGSMLTELQKQWLEWWDSSDEGRRWVRERDLWEQQQRKRQKLGGKGFCLPTEDLSEPVSRHELTQVLAGRDAQRLPTTQTLLYGF</sequence>
<name>A0A812IYL1_SYMPI</name>
<keyword evidence="6" id="KW-1185">Reference proteome</keyword>
<organism evidence="5 6">
    <name type="scientific">Symbiodinium pilosum</name>
    <name type="common">Dinoflagellate</name>
    <dbReference type="NCBI Taxonomy" id="2952"/>
    <lineage>
        <taxon>Eukaryota</taxon>
        <taxon>Sar</taxon>
        <taxon>Alveolata</taxon>
        <taxon>Dinophyceae</taxon>
        <taxon>Suessiales</taxon>
        <taxon>Symbiodiniaceae</taxon>
        <taxon>Symbiodinium</taxon>
    </lineage>
</organism>
<comment type="caution">
    <text evidence="5">The sequence shown here is derived from an EMBL/GenBank/DDBJ whole genome shotgun (WGS) entry which is preliminary data.</text>
</comment>
<dbReference type="InterPro" id="IPR020103">
    <property type="entry name" value="PsdUridine_synth_cat_dom_sf"/>
</dbReference>
<keyword evidence="2" id="KW-0413">Isomerase</keyword>
<keyword evidence="3" id="KW-1133">Transmembrane helix</keyword>
<gene>
    <name evidence="5" type="primary">rluD</name>
    <name evidence="5" type="ORF">SPIL2461_LOCUS862</name>
</gene>
<dbReference type="Gene3D" id="3.30.2350.10">
    <property type="entry name" value="Pseudouridine synthase"/>
    <property type="match status" value="1"/>
</dbReference>
<dbReference type="PANTHER" id="PTHR21600">
    <property type="entry name" value="MITOCHONDRIAL RNA PSEUDOURIDINE SYNTHASE"/>
    <property type="match status" value="1"/>
</dbReference>
<feature type="transmembrane region" description="Helical" evidence="3">
    <location>
        <begin position="254"/>
        <end position="275"/>
    </location>
</feature>
<evidence type="ECO:0000313" key="5">
    <source>
        <dbReference type="EMBL" id="CAE7174728.1"/>
    </source>
</evidence>